<dbReference type="Proteomes" id="UP001060170">
    <property type="component" value="Chromosome 11"/>
</dbReference>
<evidence type="ECO:0000313" key="1">
    <source>
        <dbReference type="EMBL" id="KAI7943943.1"/>
    </source>
</evidence>
<sequence>IENGFDEETPIIINFCAERLGLEIFFFFFCRLGDIRLLTLGCAPYTGISLLFEQLATKYKGANLEFYRVNLDDDNTLASEAGVEISDLPTFILYRNCIQVETFKGSLPDRLKKFKTGPQTKAGRLTYASGQRARRHKPKHDLRFFNPENKIPSFLRAYCRSRKLQFPSDLTRGERRGALWKIAMSMSNNKIVVNQYPIFSQEILEPIRKRLESLESNLKTLGIEPLMPHQIDLIFGYVANVSQVTIFFVITYLSLFKKHPKDRLSTELVEEILINSGKIPRTLNPNYEKENEWALHKAIILRFEEIHKNPSGSKYWLSGNSCYNMAWYIAMYRRREIIWNNLLVLRSKIRAIMKVLCLINKMVTHANYQNSQSFLHFWGDKKRVEKLKSIHKSTF</sequence>
<dbReference type="EMBL" id="CM045875">
    <property type="protein sequence ID" value="KAI7943943.1"/>
    <property type="molecule type" value="Genomic_DNA"/>
</dbReference>
<reference evidence="2" key="1">
    <citation type="journal article" date="2018" name="BMC Genomics">
        <title>Genomic insights into host adaptation between the wheat stripe rust pathogen (Puccinia striiformis f. sp. tritici) and the barley stripe rust pathogen (Puccinia striiformis f. sp. hordei).</title>
        <authorList>
            <person name="Xia C."/>
            <person name="Wang M."/>
            <person name="Yin C."/>
            <person name="Cornejo O.E."/>
            <person name="Hulbert S.H."/>
            <person name="Chen X."/>
        </authorList>
    </citation>
    <scope>NUCLEOTIDE SEQUENCE [LARGE SCALE GENOMIC DNA]</scope>
    <source>
        <strain evidence="2">93-210</strain>
    </source>
</reference>
<proteinExistence type="predicted"/>
<gene>
    <name evidence="1" type="ORF">MJO28_011471</name>
</gene>
<feature type="non-terminal residue" evidence="1">
    <location>
        <position position="1"/>
    </location>
</feature>
<evidence type="ECO:0000313" key="2">
    <source>
        <dbReference type="Proteomes" id="UP001060170"/>
    </source>
</evidence>
<name>A0ACC0E593_9BASI</name>
<accession>A0ACC0E593</accession>
<keyword evidence="2" id="KW-1185">Reference proteome</keyword>
<reference evidence="1 2" key="3">
    <citation type="journal article" date="2022" name="Microbiol. Spectr.">
        <title>Folding features and dynamics of 3D genome architecture in plant fungal pathogens.</title>
        <authorList>
            <person name="Xia C."/>
        </authorList>
    </citation>
    <scope>NUCLEOTIDE SEQUENCE [LARGE SCALE GENOMIC DNA]</scope>
    <source>
        <strain evidence="1 2">93-210</strain>
    </source>
</reference>
<comment type="caution">
    <text evidence="1">The sequence shown here is derived from an EMBL/GenBank/DDBJ whole genome shotgun (WGS) entry which is preliminary data.</text>
</comment>
<organism evidence="1 2">
    <name type="scientific">Puccinia striiformis f. sp. tritici</name>
    <dbReference type="NCBI Taxonomy" id="168172"/>
    <lineage>
        <taxon>Eukaryota</taxon>
        <taxon>Fungi</taxon>
        <taxon>Dikarya</taxon>
        <taxon>Basidiomycota</taxon>
        <taxon>Pucciniomycotina</taxon>
        <taxon>Pucciniomycetes</taxon>
        <taxon>Pucciniales</taxon>
        <taxon>Pucciniaceae</taxon>
        <taxon>Puccinia</taxon>
    </lineage>
</organism>
<reference evidence="2" key="2">
    <citation type="journal article" date="2018" name="Mol. Plant Microbe Interact.">
        <title>Genome sequence resources for the wheat stripe rust pathogen (Puccinia striiformis f. sp. tritici) and the barley stripe rust pathogen (Puccinia striiformis f. sp. hordei).</title>
        <authorList>
            <person name="Xia C."/>
            <person name="Wang M."/>
            <person name="Yin C."/>
            <person name="Cornejo O.E."/>
            <person name="Hulbert S.H."/>
            <person name="Chen X."/>
        </authorList>
    </citation>
    <scope>NUCLEOTIDE SEQUENCE [LARGE SCALE GENOMIC DNA]</scope>
    <source>
        <strain evidence="2">93-210</strain>
    </source>
</reference>
<protein>
    <submittedName>
        <fullName evidence="1">Uncharacterized protein</fullName>
    </submittedName>
</protein>